<keyword evidence="4 5" id="KW-0472">Membrane</keyword>
<feature type="transmembrane region" description="Helical" evidence="5">
    <location>
        <begin position="86"/>
        <end position="105"/>
    </location>
</feature>
<sequence length="117" mass="12446">MRMSPFFSIENASMCTVISVFGVAILTENASMCTVISVFGVAILTGALLNLRNITQMGYGFSHNWPALMGSTHDPENGQTMGSTCYAAAVIYAAMIAFCGCQIGLHKRKARGGDITI</sequence>
<feature type="transmembrane region" description="Helical" evidence="5">
    <location>
        <begin position="33"/>
        <end position="51"/>
    </location>
</feature>
<evidence type="ECO:0000313" key="7">
    <source>
        <dbReference type="Proteomes" id="UP000663861"/>
    </source>
</evidence>
<feature type="transmembrane region" description="Helical" evidence="5">
    <location>
        <begin position="6"/>
        <end position="26"/>
    </location>
</feature>
<dbReference type="AlphaFoldDB" id="A0A8H3BRL6"/>
<evidence type="ECO:0000256" key="5">
    <source>
        <dbReference type="SAM" id="Phobius"/>
    </source>
</evidence>
<protein>
    <submittedName>
        <fullName evidence="6">Uncharacterized protein</fullName>
    </submittedName>
</protein>
<name>A0A8H3BRL6_9AGAM</name>
<keyword evidence="2 5" id="KW-0812">Transmembrane</keyword>
<evidence type="ECO:0000256" key="3">
    <source>
        <dbReference type="ARBA" id="ARBA00022989"/>
    </source>
</evidence>
<evidence type="ECO:0000256" key="4">
    <source>
        <dbReference type="ARBA" id="ARBA00023136"/>
    </source>
</evidence>
<organism evidence="6 7">
    <name type="scientific">Rhizoctonia solani</name>
    <dbReference type="NCBI Taxonomy" id="456999"/>
    <lineage>
        <taxon>Eukaryota</taxon>
        <taxon>Fungi</taxon>
        <taxon>Dikarya</taxon>
        <taxon>Basidiomycota</taxon>
        <taxon>Agaricomycotina</taxon>
        <taxon>Agaricomycetes</taxon>
        <taxon>Cantharellales</taxon>
        <taxon>Ceratobasidiaceae</taxon>
        <taxon>Rhizoctonia</taxon>
    </lineage>
</organism>
<evidence type="ECO:0000256" key="2">
    <source>
        <dbReference type="ARBA" id="ARBA00022692"/>
    </source>
</evidence>
<dbReference type="GO" id="GO:0016020">
    <property type="term" value="C:membrane"/>
    <property type="evidence" value="ECO:0007669"/>
    <property type="project" value="UniProtKB-SubCell"/>
</dbReference>
<accession>A0A8H3BRL6</accession>
<evidence type="ECO:0000256" key="1">
    <source>
        <dbReference type="ARBA" id="ARBA00004370"/>
    </source>
</evidence>
<proteinExistence type="predicted"/>
<comment type="caution">
    <text evidence="6">The sequence shown here is derived from an EMBL/GenBank/DDBJ whole genome shotgun (WGS) entry which is preliminary data.</text>
</comment>
<dbReference type="InterPro" id="IPR056552">
    <property type="entry name" value="Ribonucl_Kappa"/>
</dbReference>
<keyword evidence="3 5" id="KW-1133">Transmembrane helix</keyword>
<dbReference type="Proteomes" id="UP000663861">
    <property type="component" value="Unassembled WGS sequence"/>
</dbReference>
<reference evidence="6" key="1">
    <citation type="submission" date="2021-01" db="EMBL/GenBank/DDBJ databases">
        <authorList>
            <person name="Kaushik A."/>
        </authorList>
    </citation>
    <scope>NUCLEOTIDE SEQUENCE</scope>
    <source>
        <strain evidence="6">AG4-RS23</strain>
    </source>
</reference>
<gene>
    <name evidence="6" type="ORF">RDB_LOCUS73197</name>
</gene>
<comment type="subcellular location">
    <subcellularLocation>
        <location evidence="1">Membrane</location>
    </subcellularLocation>
</comment>
<evidence type="ECO:0000313" key="6">
    <source>
        <dbReference type="EMBL" id="CAE6464869.1"/>
    </source>
</evidence>
<dbReference type="Pfam" id="PF23489">
    <property type="entry name" value="V-ATPase_su_f"/>
    <property type="match status" value="1"/>
</dbReference>
<dbReference type="EMBL" id="CAJMWY010001332">
    <property type="protein sequence ID" value="CAE6464869.1"/>
    <property type="molecule type" value="Genomic_DNA"/>
</dbReference>